<sequence>MVHLTDTRTVCEAFAAIKDVKQGCLLAPTLFRLILFAMLMETYRNERLGIRITCRTDEHLNLRHTQAPARVAMTTTHDLSIVDDCTLSYATKEDMQRNLGASPQAAPISD</sequence>
<reference evidence="3" key="1">
    <citation type="submission" date="2016-06" db="UniProtKB">
        <authorList>
            <consortium name="WormBaseParasite"/>
        </authorList>
    </citation>
    <scope>IDENTIFICATION</scope>
</reference>
<name>A0A183SWI7_SCHSO</name>
<dbReference type="EMBL" id="UYSU01034736">
    <property type="protein sequence ID" value="VDL94971.1"/>
    <property type="molecule type" value="Genomic_DNA"/>
</dbReference>
<dbReference type="OrthoDB" id="425681at2759"/>
<dbReference type="Proteomes" id="UP000275846">
    <property type="component" value="Unassembled WGS sequence"/>
</dbReference>
<protein>
    <submittedName>
        <fullName evidence="3">Reverse transcriptase domain-containing protein</fullName>
    </submittedName>
</protein>
<proteinExistence type="predicted"/>
<gene>
    <name evidence="1" type="ORF">SSLN_LOCUS8586</name>
</gene>
<reference evidence="1 2" key="2">
    <citation type="submission" date="2018-11" db="EMBL/GenBank/DDBJ databases">
        <authorList>
            <consortium name="Pathogen Informatics"/>
        </authorList>
    </citation>
    <scope>NUCLEOTIDE SEQUENCE [LARGE SCALE GENOMIC DNA]</scope>
    <source>
        <strain evidence="1 2">NST_G2</strain>
    </source>
</reference>
<evidence type="ECO:0000313" key="2">
    <source>
        <dbReference type="Proteomes" id="UP000275846"/>
    </source>
</evidence>
<evidence type="ECO:0000313" key="3">
    <source>
        <dbReference type="WBParaSite" id="SSLN_0000892001-mRNA-1"/>
    </source>
</evidence>
<organism evidence="3">
    <name type="scientific">Schistocephalus solidus</name>
    <name type="common">Tapeworm</name>
    <dbReference type="NCBI Taxonomy" id="70667"/>
    <lineage>
        <taxon>Eukaryota</taxon>
        <taxon>Metazoa</taxon>
        <taxon>Spiralia</taxon>
        <taxon>Lophotrochozoa</taxon>
        <taxon>Platyhelminthes</taxon>
        <taxon>Cestoda</taxon>
        <taxon>Eucestoda</taxon>
        <taxon>Diphyllobothriidea</taxon>
        <taxon>Diphyllobothriidae</taxon>
        <taxon>Schistocephalus</taxon>
    </lineage>
</organism>
<evidence type="ECO:0000313" key="1">
    <source>
        <dbReference type="EMBL" id="VDL94971.1"/>
    </source>
</evidence>
<keyword evidence="2" id="KW-1185">Reference proteome</keyword>
<accession>A0A183SWI7</accession>
<dbReference type="AlphaFoldDB" id="A0A183SWI7"/>
<dbReference type="WBParaSite" id="SSLN_0000892001-mRNA-1">
    <property type="protein sequence ID" value="SSLN_0000892001-mRNA-1"/>
    <property type="gene ID" value="SSLN_0000892001"/>
</dbReference>